<protein>
    <submittedName>
        <fullName evidence="2">Putative mitochondrial dna polymerase accessory subunit</fullName>
    </submittedName>
</protein>
<dbReference type="PANTHER" id="PTHR10745">
    <property type="entry name" value="GLYCYL-TRNA SYNTHETASE/DNA POLYMERASE SUBUNIT GAMMA-2"/>
    <property type="match status" value="1"/>
</dbReference>
<proteinExistence type="evidence at transcript level"/>
<dbReference type="InterPro" id="IPR036621">
    <property type="entry name" value="Anticodon-bd_dom_sf"/>
</dbReference>
<dbReference type="SUPFAM" id="SSF52954">
    <property type="entry name" value="Class II aaRS ABD-related"/>
    <property type="match status" value="1"/>
</dbReference>
<organism evidence="2">
    <name type="scientific">Tabanus bromius</name>
    <name type="common">Band-eyed brown horse fly</name>
    <dbReference type="NCBI Taxonomy" id="304241"/>
    <lineage>
        <taxon>Eukaryota</taxon>
        <taxon>Metazoa</taxon>
        <taxon>Ecdysozoa</taxon>
        <taxon>Arthropoda</taxon>
        <taxon>Hexapoda</taxon>
        <taxon>Insecta</taxon>
        <taxon>Pterygota</taxon>
        <taxon>Neoptera</taxon>
        <taxon>Endopterygota</taxon>
        <taxon>Diptera</taxon>
        <taxon>Brachycera</taxon>
        <taxon>Tabanomorpha</taxon>
        <taxon>Tabanoidea</taxon>
        <taxon>Tabanidae</taxon>
        <taxon>Tabanus</taxon>
    </lineage>
</organism>
<feature type="domain" description="Anticodon-binding" evidence="1">
    <location>
        <begin position="237"/>
        <end position="337"/>
    </location>
</feature>
<accession>A0A0K8TSI6</accession>
<dbReference type="GO" id="GO:0006264">
    <property type="term" value="P:mitochondrial DNA replication"/>
    <property type="evidence" value="ECO:0007669"/>
    <property type="project" value="TreeGrafter"/>
</dbReference>
<dbReference type="InterPro" id="IPR027031">
    <property type="entry name" value="Gly-tRNA_synthase/POLG2"/>
</dbReference>
<dbReference type="PANTHER" id="PTHR10745:SF8">
    <property type="entry name" value="DNA POLYMERASE SUBUNIT GAMMA-2, MITOCHONDRIAL"/>
    <property type="match status" value="1"/>
</dbReference>
<dbReference type="Gene3D" id="3.30.930.10">
    <property type="entry name" value="Bira Bifunctional Protein, Domain 2"/>
    <property type="match status" value="1"/>
</dbReference>
<name>A0A0K8TSI6_TABBR</name>
<dbReference type="Pfam" id="PF03129">
    <property type="entry name" value="HGTP_anticodon"/>
    <property type="match status" value="1"/>
</dbReference>
<dbReference type="InterPro" id="IPR045864">
    <property type="entry name" value="aa-tRNA-synth_II/BPL/LPL"/>
</dbReference>
<sequence length="341" mass="39429">PLGIGLLNKIKKEWHSWDTGVNTYLGNDYLTTNKDAIDTDHQFYNFTTNEAFIQTLLYIKNNFQKETPLAVKTETQFKYSKQAATFDGFQVSLPHGNFLRCSYFFNESSAFEYFYRIQRERKIWWMKYSCNPGRYKLCDLRSETVNNQKVQSVSIKSKFNFGDIHIENIYFVPLRASTTEIINELSMKDRRTGKRGLPVVIRTEFCLESAALALLMDAIENSKRGKIAIHRKVAPYQCSVFCHSEDSKILTELTDLAKHLCNVTRNSGISTLNLEKCYSQNEEMLTKELLEMDKVGVPYSLILEKETLNTGLIKLRNRDTTVSEIIHISDVPDYLLKILNS</sequence>
<reference evidence="2" key="1">
    <citation type="journal article" date="2015" name="Insect Biochem. Mol. Biol.">
        <title>An insight into the sialome of the horse fly, Tabanus bromius.</title>
        <authorList>
            <person name="Ribeiro J.M."/>
            <person name="Kazimirova M."/>
            <person name="Takac P."/>
            <person name="Andersen J.F."/>
            <person name="Francischetti I.M."/>
        </authorList>
    </citation>
    <scope>NUCLEOTIDE SEQUENCE</scope>
</reference>
<feature type="non-terminal residue" evidence="2">
    <location>
        <position position="1"/>
    </location>
</feature>
<dbReference type="EMBL" id="GDAI01000271">
    <property type="protein sequence ID" value="JAI17332.1"/>
    <property type="molecule type" value="mRNA"/>
</dbReference>
<dbReference type="AlphaFoldDB" id="A0A0K8TSI6"/>
<dbReference type="GO" id="GO:0005739">
    <property type="term" value="C:mitochondrion"/>
    <property type="evidence" value="ECO:0007669"/>
    <property type="project" value="TreeGrafter"/>
</dbReference>
<dbReference type="Gene3D" id="3.40.50.800">
    <property type="entry name" value="Anticodon-binding domain"/>
    <property type="match status" value="1"/>
</dbReference>
<dbReference type="InterPro" id="IPR004154">
    <property type="entry name" value="Anticodon-bd"/>
</dbReference>
<evidence type="ECO:0000313" key="2">
    <source>
        <dbReference type="EMBL" id="JAI17332.1"/>
    </source>
</evidence>
<evidence type="ECO:0000259" key="1">
    <source>
        <dbReference type="Pfam" id="PF03129"/>
    </source>
</evidence>